<dbReference type="GO" id="GO:0044732">
    <property type="term" value="C:mitotic spindle pole body"/>
    <property type="evidence" value="ECO:0007669"/>
    <property type="project" value="TreeGrafter"/>
</dbReference>
<evidence type="ECO:0000256" key="2">
    <source>
        <dbReference type="ARBA" id="ARBA00004186"/>
    </source>
</evidence>
<sequence>MYSRGSLRQSQRSDTLEGTQHVPANNALLMRLQEKQKEYDNLVQVRDMSKQLVTYFEELAKSMEGLSDGSHAIASVLNNWNHVFRLMSLAHEQAPDQIEGSENGSIAEDNNAGLPTMVKVPVQAADG</sequence>
<feature type="compositionally biased region" description="Polar residues" evidence="17">
    <location>
        <begin position="1"/>
        <end position="18"/>
    </location>
</feature>
<keyword evidence="19" id="KW-1185">Reference proteome</keyword>
<evidence type="ECO:0000256" key="8">
    <source>
        <dbReference type="ARBA" id="ARBA00022618"/>
    </source>
</evidence>
<dbReference type="PANTHER" id="PTHR28036:SF1">
    <property type="entry name" value="DASH COMPLEX SUBUNIT DAD2"/>
    <property type="match status" value="1"/>
</dbReference>
<evidence type="ECO:0000256" key="4">
    <source>
        <dbReference type="ARBA" id="ARBA00005501"/>
    </source>
</evidence>
<accession>A0A261XYN1</accession>
<dbReference type="GO" id="GO:0000278">
    <property type="term" value="P:mitotic cell cycle"/>
    <property type="evidence" value="ECO:0007669"/>
    <property type="project" value="InterPro"/>
</dbReference>
<dbReference type="EMBL" id="MVBO01000084">
    <property type="protein sequence ID" value="OZJ03477.1"/>
    <property type="molecule type" value="Genomic_DNA"/>
</dbReference>
<evidence type="ECO:0000256" key="15">
    <source>
        <dbReference type="ARBA" id="ARBA00023328"/>
    </source>
</evidence>
<dbReference type="GO" id="GO:0008608">
    <property type="term" value="P:attachment of spindle microtubules to kinetochore"/>
    <property type="evidence" value="ECO:0007669"/>
    <property type="project" value="TreeGrafter"/>
</dbReference>
<keyword evidence="10" id="KW-0498">Mitosis</keyword>
<reference evidence="18 19" key="1">
    <citation type="journal article" date="2017" name="Mycologia">
        <title>Bifiguratus adelaidae, gen. et sp. nov., a new member of Mucoromycotina in endophytic and soil-dwelling habitats.</title>
        <authorList>
            <person name="Torres-Cruz T.J."/>
            <person name="Billingsley Tobias T.L."/>
            <person name="Almatruk M."/>
            <person name="Hesse C."/>
            <person name="Kuske C.R."/>
            <person name="Desiro A."/>
            <person name="Benucci G.M."/>
            <person name="Bonito G."/>
            <person name="Stajich J.E."/>
            <person name="Dunlap C."/>
            <person name="Arnold A.E."/>
            <person name="Porras-Alfaro A."/>
        </authorList>
    </citation>
    <scope>NUCLEOTIDE SEQUENCE [LARGE SCALE GENOMIC DNA]</scope>
    <source>
        <strain evidence="18 19">AZ0501</strain>
    </source>
</reference>
<evidence type="ECO:0000256" key="6">
    <source>
        <dbReference type="ARBA" id="ARBA00022454"/>
    </source>
</evidence>
<name>A0A261XYN1_9FUNG</name>
<evidence type="ECO:0000256" key="12">
    <source>
        <dbReference type="ARBA" id="ARBA00023212"/>
    </source>
</evidence>
<dbReference type="Proteomes" id="UP000242875">
    <property type="component" value="Unassembled WGS sequence"/>
</dbReference>
<comment type="subcellular location">
    <subcellularLocation>
        <location evidence="3">Chromosome</location>
        <location evidence="3">Centromere</location>
        <location evidence="3">Kinetochore</location>
    </subcellularLocation>
    <subcellularLocation>
        <location evidence="2">Cytoplasm</location>
        <location evidence="2">Cytoskeleton</location>
        <location evidence="2">Spindle</location>
    </subcellularLocation>
    <subcellularLocation>
        <location evidence="1">Nucleus</location>
    </subcellularLocation>
</comment>
<evidence type="ECO:0000256" key="11">
    <source>
        <dbReference type="ARBA" id="ARBA00022838"/>
    </source>
</evidence>
<protein>
    <recommendedName>
        <fullName evidence="5">DASH complex subunit DAD2</fullName>
    </recommendedName>
    <alternativeName>
        <fullName evidence="16">Outer kinetochore protein DAD2</fullName>
    </alternativeName>
</protein>
<dbReference type="InterPro" id="IPR013963">
    <property type="entry name" value="DASH_Dad2"/>
</dbReference>
<dbReference type="Pfam" id="PF08654">
    <property type="entry name" value="DASH_Dad2"/>
    <property type="match status" value="1"/>
</dbReference>
<dbReference type="AlphaFoldDB" id="A0A261XYN1"/>
<dbReference type="OrthoDB" id="3230169at2759"/>
<organism evidence="18 19">
    <name type="scientific">Bifiguratus adelaidae</name>
    <dbReference type="NCBI Taxonomy" id="1938954"/>
    <lineage>
        <taxon>Eukaryota</taxon>
        <taxon>Fungi</taxon>
        <taxon>Fungi incertae sedis</taxon>
        <taxon>Mucoromycota</taxon>
        <taxon>Mucoromycotina</taxon>
        <taxon>Endogonomycetes</taxon>
        <taxon>Endogonales</taxon>
        <taxon>Endogonales incertae sedis</taxon>
        <taxon>Bifiguratus</taxon>
    </lineage>
</organism>
<keyword evidence="13" id="KW-0539">Nucleus</keyword>
<dbReference type="GO" id="GO:0051301">
    <property type="term" value="P:cell division"/>
    <property type="evidence" value="ECO:0007669"/>
    <property type="project" value="UniProtKB-KW"/>
</dbReference>
<keyword evidence="15" id="KW-0137">Centromere</keyword>
<keyword evidence="14" id="KW-0131">Cell cycle</keyword>
<evidence type="ECO:0000256" key="17">
    <source>
        <dbReference type="SAM" id="MobiDB-lite"/>
    </source>
</evidence>
<keyword evidence="8" id="KW-0132">Cell division</keyword>
<evidence type="ECO:0000256" key="3">
    <source>
        <dbReference type="ARBA" id="ARBA00004629"/>
    </source>
</evidence>
<keyword evidence="6" id="KW-0158">Chromosome</keyword>
<evidence type="ECO:0000313" key="19">
    <source>
        <dbReference type="Proteomes" id="UP000242875"/>
    </source>
</evidence>
<comment type="similarity">
    <text evidence="4">Belongs to the DASH complex DAD2 family.</text>
</comment>
<comment type="caution">
    <text evidence="18">The sequence shown here is derived from an EMBL/GenBank/DDBJ whole genome shotgun (WGS) entry which is preliminary data.</text>
</comment>
<feature type="region of interest" description="Disordered" evidence="17">
    <location>
        <begin position="1"/>
        <end position="24"/>
    </location>
</feature>
<proteinExistence type="inferred from homology"/>
<keyword evidence="12" id="KW-0206">Cytoskeleton</keyword>
<evidence type="ECO:0000256" key="16">
    <source>
        <dbReference type="ARBA" id="ARBA00030568"/>
    </source>
</evidence>
<evidence type="ECO:0000256" key="13">
    <source>
        <dbReference type="ARBA" id="ARBA00023242"/>
    </source>
</evidence>
<dbReference type="PANTHER" id="PTHR28036">
    <property type="entry name" value="DASH COMPLEX SUBUNIT DAD2"/>
    <property type="match status" value="1"/>
</dbReference>
<dbReference type="GO" id="GO:0005874">
    <property type="term" value="C:microtubule"/>
    <property type="evidence" value="ECO:0007669"/>
    <property type="project" value="UniProtKB-KW"/>
</dbReference>
<dbReference type="GO" id="GO:0042729">
    <property type="term" value="C:DASH complex"/>
    <property type="evidence" value="ECO:0007669"/>
    <property type="project" value="InterPro"/>
</dbReference>
<evidence type="ECO:0000313" key="18">
    <source>
        <dbReference type="EMBL" id="OZJ03477.1"/>
    </source>
</evidence>
<keyword evidence="7" id="KW-0963">Cytoplasm</keyword>
<keyword evidence="9" id="KW-0493">Microtubule</keyword>
<evidence type="ECO:0000256" key="1">
    <source>
        <dbReference type="ARBA" id="ARBA00004123"/>
    </source>
</evidence>
<gene>
    <name evidence="18" type="ORF">BZG36_02741</name>
</gene>
<evidence type="ECO:0000256" key="10">
    <source>
        <dbReference type="ARBA" id="ARBA00022776"/>
    </source>
</evidence>
<evidence type="ECO:0000256" key="5">
    <source>
        <dbReference type="ARBA" id="ARBA00020260"/>
    </source>
</evidence>
<evidence type="ECO:0000256" key="9">
    <source>
        <dbReference type="ARBA" id="ARBA00022701"/>
    </source>
</evidence>
<dbReference type="GO" id="GO:1990023">
    <property type="term" value="C:mitotic spindle midzone"/>
    <property type="evidence" value="ECO:0007669"/>
    <property type="project" value="TreeGrafter"/>
</dbReference>
<keyword evidence="11" id="KW-0995">Kinetochore</keyword>
<evidence type="ECO:0000256" key="14">
    <source>
        <dbReference type="ARBA" id="ARBA00023306"/>
    </source>
</evidence>
<evidence type="ECO:0000256" key="7">
    <source>
        <dbReference type="ARBA" id="ARBA00022490"/>
    </source>
</evidence>